<sequence>MWWKLWRRHWQGLLIEMVAVFIGVSAAFALDSYREHQEKAERRQQVVELLLKDVIDAEKRLEETLKWVNESPMYGQFLEKLDAKQMPPLKFFALPDFNSTQIWITMLQSGGAAVIDVELLRDVENLIVMNDAWIAQNLQFNELNRTMLLPNLEQPPAHFYDPETAMLRPKYGWYPYYLRTSLQMTKQVQALLPTLKIKLEEQLQR</sequence>
<comment type="caution">
    <text evidence="2">The sequence shown here is derived from an EMBL/GenBank/DDBJ whole genome shotgun (WGS) entry which is preliminary data.</text>
</comment>
<gene>
    <name evidence="2" type="ORF">EV696_1127</name>
</gene>
<dbReference type="RefSeq" id="WP_133591457.1">
    <property type="nucleotide sequence ID" value="NZ_CP037953.1"/>
</dbReference>
<dbReference type="EMBL" id="SNYM01000012">
    <property type="protein sequence ID" value="TDQ46752.1"/>
    <property type="molecule type" value="Genomic_DNA"/>
</dbReference>
<accession>A0A4R6UJQ4</accession>
<reference evidence="2 3" key="1">
    <citation type="submission" date="2019-03" db="EMBL/GenBank/DDBJ databases">
        <title>Genomic Encyclopedia of Type Strains, Phase IV (KMG-IV): sequencing the most valuable type-strain genomes for metagenomic binning, comparative biology and taxonomic classification.</title>
        <authorList>
            <person name="Goeker M."/>
        </authorList>
    </citation>
    <scope>NUCLEOTIDE SEQUENCE [LARGE SCALE GENOMIC DNA]</scope>
    <source>
        <strain evidence="2 3">DSM 103792</strain>
    </source>
</reference>
<evidence type="ECO:0000256" key="1">
    <source>
        <dbReference type="SAM" id="Phobius"/>
    </source>
</evidence>
<dbReference type="Proteomes" id="UP000295375">
    <property type="component" value="Unassembled WGS sequence"/>
</dbReference>
<keyword evidence="3" id="KW-1185">Reference proteome</keyword>
<proteinExistence type="predicted"/>
<keyword evidence="1" id="KW-0812">Transmembrane</keyword>
<keyword evidence="1" id="KW-0472">Membrane</keyword>
<keyword evidence="1" id="KW-1133">Transmembrane helix</keyword>
<organism evidence="2 3">
    <name type="scientific">Permianibacter aggregans</name>
    <dbReference type="NCBI Taxonomy" id="1510150"/>
    <lineage>
        <taxon>Bacteria</taxon>
        <taxon>Pseudomonadati</taxon>
        <taxon>Pseudomonadota</taxon>
        <taxon>Gammaproteobacteria</taxon>
        <taxon>Pseudomonadales</taxon>
        <taxon>Pseudomonadaceae</taxon>
        <taxon>Permianibacter</taxon>
    </lineage>
</organism>
<protein>
    <submittedName>
        <fullName evidence="2">Uncharacterized protein</fullName>
    </submittedName>
</protein>
<feature type="transmembrane region" description="Helical" evidence="1">
    <location>
        <begin position="12"/>
        <end position="33"/>
    </location>
</feature>
<evidence type="ECO:0000313" key="2">
    <source>
        <dbReference type="EMBL" id="TDQ46752.1"/>
    </source>
</evidence>
<name>A0A4R6UJQ4_9GAMM</name>
<dbReference type="AlphaFoldDB" id="A0A4R6UJQ4"/>
<evidence type="ECO:0000313" key="3">
    <source>
        <dbReference type="Proteomes" id="UP000295375"/>
    </source>
</evidence>